<comment type="caution">
    <text evidence="2">The sequence shown here is derived from an EMBL/GenBank/DDBJ whole genome shotgun (WGS) entry which is preliminary data.</text>
</comment>
<protein>
    <submittedName>
        <fullName evidence="2">Uncharacterized protein</fullName>
    </submittedName>
</protein>
<keyword evidence="1" id="KW-1133">Transmembrane helix</keyword>
<feature type="non-terminal residue" evidence="2">
    <location>
        <position position="1"/>
    </location>
</feature>
<dbReference type="AlphaFoldDB" id="A0A0G0WX73"/>
<name>A0A0G0WX73_UNCKA</name>
<evidence type="ECO:0000313" key="3">
    <source>
        <dbReference type="Proteomes" id="UP000034163"/>
    </source>
</evidence>
<keyword evidence="1" id="KW-0472">Membrane</keyword>
<dbReference type="EMBL" id="LCBS01000003">
    <property type="protein sequence ID" value="KKS17340.1"/>
    <property type="molecule type" value="Genomic_DNA"/>
</dbReference>
<reference evidence="2 3" key="1">
    <citation type="journal article" date="2015" name="Nature">
        <title>rRNA introns, odd ribosomes, and small enigmatic genomes across a large radiation of phyla.</title>
        <authorList>
            <person name="Brown C.T."/>
            <person name="Hug L.A."/>
            <person name="Thomas B.C."/>
            <person name="Sharon I."/>
            <person name="Castelle C.J."/>
            <person name="Singh A."/>
            <person name="Wilkins M.J."/>
            <person name="Williams K.H."/>
            <person name="Banfield J.F."/>
        </authorList>
    </citation>
    <scope>NUCLEOTIDE SEQUENCE [LARGE SCALE GENOMIC DNA]</scope>
</reference>
<dbReference type="Proteomes" id="UP000034163">
    <property type="component" value="Unassembled WGS sequence"/>
</dbReference>
<gene>
    <name evidence="2" type="ORF">UU72_C0003G0001</name>
</gene>
<feature type="transmembrane region" description="Helical" evidence="1">
    <location>
        <begin position="6"/>
        <end position="25"/>
    </location>
</feature>
<accession>A0A0G0WX73</accession>
<keyword evidence="1" id="KW-0812">Transmembrane</keyword>
<evidence type="ECO:0000313" key="2">
    <source>
        <dbReference type="EMBL" id="KKS17340.1"/>
    </source>
</evidence>
<organism evidence="2 3">
    <name type="scientific">candidate division WWE3 bacterium GW2011_GWB1_41_6</name>
    <dbReference type="NCBI Taxonomy" id="1619112"/>
    <lineage>
        <taxon>Bacteria</taxon>
        <taxon>Katanobacteria</taxon>
    </lineage>
</organism>
<evidence type="ECO:0000256" key="1">
    <source>
        <dbReference type="SAM" id="Phobius"/>
    </source>
</evidence>
<proteinExistence type="predicted"/>
<sequence length="47" mass="5038">GLLSILMLVQIIISLLLISGFNEIVVRDIGLLGLAVSIWLQSSSSNK</sequence>